<keyword evidence="7" id="KW-0812">Transmembrane</keyword>
<dbReference type="RefSeq" id="WP_142667877.1">
    <property type="nucleotide sequence ID" value="NZ_PZTQ01000008.1"/>
</dbReference>
<accession>A0A6B0BBP8</accession>
<evidence type="ECO:0000256" key="2">
    <source>
        <dbReference type="ARBA" id="ARBA00022512"/>
    </source>
</evidence>
<dbReference type="PROSITE" id="PS50847">
    <property type="entry name" value="GRAM_POS_ANCHORING"/>
    <property type="match status" value="1"/>
</dbReference>
<sequence length="77" mass="8457">DSDSRVTPPNNEQKAPSNPKGEVNHSNKASKQHKTDALPETGDKSENTNATLFGAMMALLGSLLLFRKRKQDHKEKA</sequence>
<evidence type="ECO:0000256" key="6">
    <source>
        <dbReference type="SAM" id="MobiDB-lite"/>
    </source>
</evidence>
<proteinExistence type="predicted"/>
<gene>
    <name evidence="9" type="ORF">GO793_05725</name>
</gene>
<evidence type="ECO:0000313" key="10">
    <source>
        <dbReference type="Proteomes" id="UP000433366"/>
    </source>
</evidence>
<dbReference type="NCBIfam" id="TIGR01167">
    <property type="entry name" value="LPXTG_anchor"/>
    <property type="match status" value="1"/>
</dbReference>
<dbReference type="Pfam" id="PF00746">
    <property type="entry name" value="Gram_pos_anchor"/>
    <property type="match status" value="1"/>
</dbReference>
<dbReference type="Proteomes" id="UP000433366">
    <property type="component" value="Unassembled WGS sequence"/>
</dbReference>
<feature type="compositionally biased region" description="Polar residues" evidence="6">
    <location>
        <begin position="1"/>
        <end position="16"/>
    </location>
</feature>
<feature type="domain" description="Gram-positive cocci surface proteins LPxTG" evidence="8">
    <location>
        <begin position="38"/>
        <end position="76"/>
    </location>
</feature>
<keyword evidence="7" id="KW-0472">Membrane</keyword>
<evidence type="ECO:0000256" key="4">
    <source>
        <dbReference type="ARBA" id="ARBA00022729"/>
    </source>
</evidence>
<name>A0A6B0BBP8_STAAU</name>
<dbReference type="InterPro" id="IPR019931">
    <property type="entry name" value="LPXTG_anchor"/>
</dbReference>
<evidence type="ECO:0000313" key="9">
    <source>
        <dbReference type="EMBL" id="MVI55359.1"/>
    </source>
</evidence>
<keyword evidence="2" id="KW-0134">Cell wall</keyword>
<reference evidence="9 10" key="1">
    <citation type="submission" date="2019-11" db="EMBL/GenBank/DDBJ databases">
        <title>Implementation of targeted gown and glove precautions to prevent Staphylococcus aureus acquisition in community-based nursing homes.</title>
        <authorList>
            <person name="Stine O.C."/>
        </authorList>
    </citation>
    <scope>NUCLEOTIDE SEQUENCE [LARGE SCALE GENOMIC DNA]</scope>
    <source>
        <strain evidence="9 10">S_4031.LGMP.AI</strain>
    </source>
</reference>
<feature type="region of interest" description="Disordered" evidence="6">
    <location>
        <begin position="1"/>
        <end position="49"/>
    </location>
</feature>
<keyword evidence="3" id="KW-0964">Secreted</keyword>
<comment type="subcellular location">
    <subcellularLocation>
        <location evidence="1">Secreted</location>
        <location evidence="1">Cell wall</location>
        <topology evidence="1">Peptidoglycan-anchor</topology>
    </subcellularLocation>
</comment>
<dbReference type="EMBL" id="WPRH01000373">
    <property type="protein sequence ID" value="MVI55359.1"/>
    <property type="molecule type" value="Genomic_DNA"/>
</dbReference>
<organism evidence="9 10">
    <name type="scientific">Staphylococcus aureus</name>
    <dbReference type="NCBI Taxonomy" id="1280"/>
    <lineage>
        <taxon>Bacteria</taxon>
        <taxon>Bacillati</taxon>
        <taxon>Bacillota</taxon>
        <taxon>Bacilli</taxon>
        <taxon>Bacillales</taxon>
        <taxon>Staphylococcaceae</taxon>
        <taxon>Staphylococcus</taxon>
    </lineage>
</organism>
<comment type="caution">
    <text evidence="9">The sequence shown here is derived from an EMBL/GenBank/DDBJ whole genome shotgun (WGS) entry which is preliminary data.</text>
</comment>
<protein>
    <submittedName>
        <fullName evidence="9">LPXTG cell wall anchor domain-containing protein</fullName>
    </submittedName>
</protein>
<keyword evidence="4" id="KW-0732">Signal</keyword>
<evidence type="ECO:0000259" key="8">
    <source>
        <dbReference type="PROSITE" id="PS50847"/>
    </source>
</evidence>
<dbReference type="AlphaFoldDB" id="A0A6B0BBP8"/>
<feature type="compositionally biased region" description="Basic and acidic residues" evidence="6">
    <location>
        <begin position="33"/>
        <end position="46"/>
    </location>
</feature>
<evidence type="ECO:0000256" key="7">
    <source>
        <dbReference type="SAM" id="Phobius"/>
    </source>
</evidence>
<keyword evidence="7" id="KW-1133">Transmembrane helix</keyword>
<feature type="non-terminal residue" evidence="9">
    <location>
        <position position="1"/>
    </location>
</feature>
<evidence type="ECO:0000256" key="5">
    <source>
        <dbReference type="ARBA" id="ARBA00023088"/>
    </source>
</evidence>
<evidence type="ECO:0000256" key="1">
    <source>
        <dbReference type="ARBA" id="ARBA00004168"/>
    </source>
</evidence>
<evidence type="ECO:0000256" key="3">
    <source>
        <dbReference type="ARBA" id="ARBA00022525"/>
    </source>
</evidence>
<feature type="transmembrane region" description="Helical" evidence="7">
    <location>
        <begin position="48"/>
        <end position="66"/>
    </location>
</feature>
<keyword evidence="5" id="KW-0572">Peptidoglycan-anchor</keyword>